<dbReference type="GeneID" id="96953522"/>
<reference evidence="2 3" key="1">
    <citation type="journal article" date="2019" name="Int. J. Syst. Evol. Microbiol.">
        <title>The Global Catalogue of Microorganisms (GCM) 10K type strain sequencing project: providing services to taxonomists for standard genome sequencing and annotation.</title>
        <authorList>
            <consortium name="The Broad Institute Genomics Platform"/>
            <consortium name="The Broad Institute Genome Sequencing Center for Infectious Disease"/>
            <person name="Wu L."/>
            <person name="Ma J."/>
        </authorList>
    </citation>
    <scope>NUCLEOTIDE SEQUENCE [LARGE SCALE GENOMIC DNA]</scope>
    <source>
        <strain evidence="2 3">GX21</strain>
    </source>
</reference>
<sequence>MPSKLSAVIFSQPSGRTHALVMFAGSLVFLGLYVYSGVIGDSSSSSWLVPMTIGTALSGIAESLPKDRRQTAGIFRVTAFLLLTGLLATTVFAPEFVVGE</sequence>
<feature type="transmembrane region" description="Helical" evidence="1">
    <location>
        <begin position="44"/>
        <end position="61"/>
    </location>
</feature>
<dbReference type="AlphaFoldDB" id="A0ABD5ZXF4"/>
<feature type="transmembrane region" description="Helical" evidence="1">
    <location>
        <begin position="73"/>
        <end position="93"/>
    </location>
</feature>
<dbReference type="Proteomes" id="UP001596434">
    <property type="component" value="Unassembled WGS sequence"/>
</dbReference>
<name>A0ABD5ZXF4_9EURY</name>
<dbReference type="RefSeq" id="WP_379703390.1">
    <property type="nucleotide sequence ID" value="NZ_JBHTAT010000001.1"/>
</dbReference>
<proteinExistence type="predicted"/>
<keyword evidence="1" id="KW-0472">Membrane</keyword>
<gene>
    <name evidence="2" type="ORF">ACFQKE_07690</name>
</gene>
<evidence type="ECO:0000313" key="3">
    <source>
        <dbReference type="Proteomes" id="UP001596434"/>
    </source>
</evidence>
<keyword evidence="3" id="KW-1185">Reference proteome</keyword>
<evidence type="ECO:0000256" key="1">
    <source>
        <dbReference type="SAM" id="Phobius"/>
    </source>
</evidence>
<protein>
    <submittedName>
        <fullName evidence="2">Uncharacterized protein</fullName>
    </submittedName>
</protein>
<dbReference type="InterPro" id="IPR058324">
    <property type="entry name" value="DUF8011"/>
</dbReference>
<evidence type="ECO:0000313" key="2">
    <source>
        <dbReference type="EMBL" id="MFC7255176.1"/>
    </source>
</evidence>
<organism evidence="2 3">
    <name type="scientific">Haloplanus litoreus</name>
    <dbReference type="NCBI Taxonomy" id="767515"/>
    <lineage>
        <taxon>Archaea</taxon>
        <taxon>Methanobacteriati</taxon>
        <taxon>Methanobacteriota</taxon>
        <taxon>Stenosarchaea group</taxon>
        <taxon>Halobacteria</taxon>
        <taxon>Halobacteriales</taxon>
        <taxon>Haloferacaceae</taxon>
        <taxon>Haloplanus</taxon>
    </lineage>
</organism>
<keyword evidence="1" id="KW-0812">Transmembrane</keyword>
<feature type="transmembrane region" description="Helical" evidence="1">
    <location>
        <begin position="20"/>
        <end position="38"/>
    </location>
</feature>
<dbReference type="Pfam" id="PF26041">
    <property type="entry name" value="DUF8011"/>
    <property type="match status" value="1"/>
</dbReference>
<accession>A0ABD5ZXF4</accession>
<dbReference type="EMBL" id="JBHTAT010000001">
    <property type="protein sequence ID" value="MFC7255176.1"/>
    <property type="molecule type" value="Genomic_DNA"/>
</dbReference>
<comment type="caution">
    <text evidence="2">The sequence shown here is derived from an EMBL/GenBank/DDBJ whole genome shotgun (WGS) entry which is preliminary data.</text>
</comment>
<keyword evidence="1" id="KW-1133">Transmembrane helix</keyword>